<dbReference type="GO" id="GO:0005737">
    <property type="term" value="C:cytoplasm"/>
    <property type="evidence" value="ECO:0007669"/>
    <property type="project" value="UniProtKB-SubCell"/>
</dbReference>
<dbReference type="InterPro" id="IPR002054">
    <property type="entry name" value="DNA-dir_DNA_pol_X"/>
</dbReference>
<dbReference type="InterPro" id="IPR010996">
    <property type="entry name" value="HHH_MUS81"/>
</dbReference>
<dbReference type="Gene3D" id="3.40.50.10190">
    <property type="entry name" value="BRCT domain"/>
    <property type="match status" value="1"/>
</dbReference>
<dbReference type="InterPro" id="IPR003583">
    <property type="entry name" value="Hlx-hairpin-Hlx_DNA-bd_motif"/>
</dbReference>
<evidence type="ECO:0000256" key="10">
    <source>
        <dbReference type="ARBA" id="ARBA00022705"/>
    </source>
</evidence>
<dbReference type="PRINTS" id="PR00869">
    <property type="entry name" value="DNAPOLX"/>
</dbReference>
<comment type="catalytic activity">
    <reaction evidence="19">
        <text>2'-deoxyribonucleotide-(2'-deoxyribose 5'-phosphate)-2'-deoxyribonucleotide-DNA = a 3'-end 2'-deoxyribonucleotide-(2,3-dehydro-2,3-deoxyribose 5'-phosphate)-DNA + a 5'-end 5'-phospho-2'-deoxyribonucleoside-DNA + H(+)</text>
        <dbReference type="Rhea" id="RHEA:66592"/>
        <dbReference type="Rhea" id="RHEA-COMP:13180"/>
        <dbReference type="Rhea" id="RHEA-COMP:16897"/>
        <dbReference type="Rhea" id="RHEA-COMP:17067"/>
        <dbReference type="ChEBI" id="CHEBI:15378"/>
        <dbReference type="ChEBI" id="CHEBI:136412"/>
        <dbReference type="ChEBI" id="CHEBI:157695"/>
        <dbReference type="ChEBI" id="CHEBI:167181"/>
        <dbReference type="EC" id="4.2.99.18"/>
    </reaction>
</comment>
<evidence type="ECO:0000256" key="1">
    <source>
        <dbReference type="ARBA" id="ARBA00001946"/>
    </source>
</evidence>
<comment type="cofactor">
    <cofactor evidence="1">
        <name>Mg(2+)</name>
        <dbReference type="ChEBI" id="CHEBI:18420"/>
    </cofactor>
</comment>
<evidence type="ECO:0000313" key="28">
    <source>
        <dbReference type="Proteomes" id="UP000235388"/>
    </source>
</evidence>
<dbReference type="Gene3D" id="3.30.460.10">
    <property type="entry name" value="Beta Polymerase, domain 2"/>
    <property type="match status" value="1"/>
</dbReference>
<accession>A0A2N5VUV8</accession>
<evidence type="ECO:0000256" key="5">
    <source>
        <dbReference type="ARBA" id="ARBA00020020"/>
    </source>
</evidence>
<evidence type="ECO:0000256" key="20">
    <source>
        <dbReference type="ARBA" id="ARBA00044678"/>
    </source>
</evidence>
<feature type="region of interest" description="Disordered" evidence="24">
    <location>
        <begin position="449"/>
        <end position="484"/>
    </location>
</feature>
<evidence type="ECO:0000256" key="11">
    <source>
        <dbReference type="ARBA" id="ARBA00022763"/>
    </source>
</evidence>
<evidence type="ECO:0000313" key="27">
    <source>
        <dbReference type="EMBL" id="PLW53785.1"/>
    </source>
</evidence>
<keyword evidence="28" id="KW-1185">Reference proteome</keyword>
<feature type="region of interest" description="Disordered" evidence="24">
    <location>
        <begin position="554"/>
        <end position="578"/>
    </location>
</feature>
<dbReference type="CDD" id="cd00141">
    <property type="entry name" value="NT_POLXc"/>
    <property type="match status" value="1"/>
</dbReference>
<keyword evidence="16" id="KW-0456">Lyase</keyword>
<evidence type="ECO:0000256" key="21">
    <source>
        <dbReference type="ARBA" id="ARBA00045548"/>
    </source>
</evidence>
<dbReference type="GO" id="GO:0003887">
    <property type="term" value="F:DNA-directed DNA polymerase activity"/>
    <property type="evidence" value="ECO:0007669"/>
    <property type="project" value="UniProtKB-KW"/>
</dbReference>
<evidence type="ECO:0000259" key="26">
    <source>
        <dbReference type="SMART" id="SM00483"/>
    </source>
</evidence>
<keyword evidence="7" id="KW-0237">DNA synthesis</keyword>
<organism evidence="27 28">
    <name type="scientific">Puccinia coronata f. sp. avenae</name>
    <dbReference type="NCBI Taxonomy" id="200324"/>
    <lineage>
        <taxon>Eukaryota</taxon>
        <taxon>Fungi</taxon>
        <taxon>Dikarya</taxon>
        <taxon>Basidiomycota</taxon>
        <taxon>Pucciniomycotina</taxon>
        <taxon>Pucciniomycetes</taxon>
        <taxon>Pucciniales</taxon>
        <taxon>Pucciniaceae</taxon>
        <taxon>Puccinia</taxon>
    </lineage>
</organism>
<evidence type="ECO:0000256" key="18">
    <source>
        <dbReference type="ARBA" id="ARBA00035726"/>
    </source>
</evidence>
<evidence type="ECO:0000256" key="3">
    <source>
        <dbReference type="ARBA" id="ARBA00012417"/>
    </source>
</evidence>
<feature type="compositionally biased region" description="Low complexity" evidence="24">
    <location>
        <begin position="94"/>
        <end position="103"/>
    </location>
</feature>
<evidence type="ECO:0000256" key="17">
    <source>
        <dbReference type="ARBA" id="ARBA00035717"/>
    </source>
</evidence>
<keyword evidence="8" id="KW-0808">Transferase</keyword>
<dbReference type="GO" id="GO:0003677">
    <property type="term" value="F:DNA binding"/>
    <property type="evidence" value="ECO:0007669"/>
    <property type="project" value="InterPro"/>
</dbReference>
<evidence type="ECO:0000256" key="19">
    <source>
        <dbReference type="ARBA" id="ARBA00044632"/>
    </source>
</evidence>
<dbReference type="Pfam" id="PF14792">
    <property type="entry name" value="DNA_pol_B_palm"/>
    <property type="match status" value="1"/>
</dbReference>
<evidence type="ECO:0000256" key="2">
    <source>
        <dbReference type="ARBA" id="ARBA00004496"/>
    </source>
</evidence>
<keyword evidence="6" id="KW-0488">Methylation</keyword>
<dbReference type="Pfam" id="PF14791">
    <property type="entry name" value="DNA_pol_B_thumb"/>
    <property type="match status" value="1"/>
</dbReference>
<dbReference type="Gene3D" id="1.10.150.110">
    <property type="entry name" value="DNA polymerase beta, N-terminal domain-like"/>
    <property type="match status" value="1"/>
</dbReference>
<evidence type="ECO:0000256" key="7">
    <source>
        <dbReference type="ARBA" id="ARBA00022634"/>
    </source>
</evidence>
<evidence type="ECO:0000256" key="22">
    <source>
        <dbReference type="ARBA" id="ARBA00049244"/>
    </source>
</evidence>
<dbReference type="Pfam" id="PF14716">
    <property type="entry name" value="HHH_8"/>
    <property type="match status" value="1"/>
</dbReference>
<keyword evidence="14" id="KW-0915">Sodium</keyword>
<dbReference type="InterPro" id="IPR027421">
    <property type="entry name" value="DNA_pol_lamdba_lyase_dom_sf"/>
</dbReference>
<dbReference type="STRING" id="200324.A0A2N5VUV8"/>
<feature type="region of interest" description="Disordered" evidence="24">
    <location>
        <begin position="115"/>
        <end position="135"/>
    </location>
</feature>
<evidence type="ECO:0000259" key="25">
    <source>
        <dbReference type="SMART" id="SM00278"/>
    </source>
</evidence>
<dbReference type="InterPro" id="IPR037160">
    <property type="entry name" value="DNA_Pol_thumb_sf"/>
</dbReference>
<dbReference type="InterPro" id="IPR043519">
    <property type="entry name" value="NT_sf"/>
</dbReference>
<dbReference type="Pfam" id="PF10391">
    <property type="entry name" value="DNA_pol_lambd_f"/>
    <property type="match status" value="1"/>
</dbReference>
<dbReference type="PANTHER" id="PTHR11276:SF28">
    <property type="entry name" value="DNA POLYMERASE LAMBDA"/>
    <property type="match status" value="1"/>
</dbReference>
<feature type="active site" description="Nucleophile; Schiff-base intermediate with DNA; for 5'-dRP lyase activity" evidence="23">
    <location>
        <position position="637"/>
    </location>
</feature>
<dbReference type="SUPFAM" id="SSF47802">
    <property type="entry name" value="DNA polymerase beta, N-terminal domain-like"/>
    <property type="match status" value="1"/>
</dbReference>
<dbReference type="EC" id="4.2.99.18" evidence="4"/>
<sequence length="923" mass="104132">MDSSQNSLKRSYHELATSRKRVASSPADTFDSESTELHQWQQSSIAWKKSYDKKVAQCLAQKQLPIGPFEQYLKLNSPIRVEDEGPDNMQTTHPSIAPALPSSISDVRNNISEVIPQSPAPRADTSEPTSPQKLKKTWPERVVLAPETPVALLAPETPGVLLVPKTPSILLAPETPTTETPTCASSFHLVEKASIHIASPKSSLTHQIAPRSQAKKFLSHDLVSLENDRPSAHESHNAIGMAQSRSEISDRFGLDRTISETSASSLAKMKNMKLSRRGSKSKEIDTLDAYDKLSARERTARFPRVQIWADFLTQTIRITPKRHKFKDFMKRCRIYYLLDPKIQQNLDDADRMRMRKLFEAGAQIQPELKAKQVTHIIVRDGTSWNACLRAIKSLVDDPLERQKIKEMCLASIDKIPGQEPIWIMDFKWITSCLSHGAIPAEKYTCIRPRASKTLRPPTPIPIRSPESQNANRSAEAEHNNDSSYDEIETSMSLQQNVHSMVQKPKPTERSVPGLESQLQLARLGEGMESDESEVEELEWEAHPVTSIPAIPVRKTKGKTRPGCDRPGSGTSKKNGPNEDICQNLEKIIELYGSSQNDNFRTLAFRKAVNILRAQTKRLDDIDMLRKLEGIGPKMAQKILEIANTNTHRRLQLATDQDVCRTLFKGIYGVDDHLAHKWYSKGLRTLGDVRDRKDGIVLSPAQELGLRFFDDLQERVPRKEADLIFNQVNQAAIQVDSQLKLFLVGSFRRGEESCEDIHIILTREDPGPDGITYHDSMLRLYVQLKKDGLITHELSTGKKAEKNNPMVLLCLCAINQPGFSKQRRLYLRGVPCNQLGAALIYFTGNEIFNRSLRLKARHMGYTLTQQGLFKSSPSAFHSKFNDLLTPSITNEFNHSRPPTTMVASKTEEEIFKILEVPFLFVLFH</sequence>
<dbReference type="InterPro" id="IPR029398">
    <property type="entry name" value="PolB_thumb"/>
</dbReference>
<dbReference type="SMART" id="SM00278">
    <property type="entry name" value="HhH1"/>
    <property type="match status" value="1"/>
</dbReference>
<dbReference type="EMBL" id="PGCJ01000056">
    <property type="protein sequence ID" value="PLW53785.1"/>
    <property type="molecule type" value="Genomic_DNA"/>
</dbReference>
<dbReference type="SMART" id="SM00483">
    <property type="entry name" value="POLXc"/>
    <property type="match status" value="1"/>
</dbReference>
<keyword evidence="15" id="KW-0234">DNA repair</keyword>
<comment type="catalytic activity">
    <reaction evidence="22">
        <text>DNA(n) + a 2'-deoxyribonucleoside 5'-triphosphate = DNA(n+1) + diphosphate</text>
        <dbReference type="Rhea" id="RHEA:22508"/>
        <dbReference type="Rhea" id="RHEA-COMP:17339"/>
        <dbReference type="Rhea" id="RHEA-COMP:17340"/>
        <dbReference type="ChEBI" id="CHEBI:33019"/>
        <dbReference type="ChEBI" id="CHEBI:61560"/>
        <dbReference type="ChEBI" id="CHEBI:173112"/>
        <dbReference type="EC" id="2.7.7.7"/>
    </reaction>
</comment>
<dbReference type="InterPro" id="IPR002008">
    <property type="entry name" value="DNA_pol_X_beta-like"/>
</dbReference>
<proteinExistence type="predicted"/>
<evidence type="ECO:0000256" key="16">
    <source>
        <dbReference type="ARBA" id="ARBA00023239"/>
    </source>
</evidence>
<evidence type="ECO:0000256" key="14">
    <source>
        <dbReference type="ARBA" id="ARBA00023053"/>
    </source>
</evidence>
<evidence type="ECO:0000256" key="4">
    <source>
        <dbReference type="ARBA" id="ARBA00012720"/>
    </source>
</evidence>
<dbReference type="AlphaFoldDB" id="A0A2N5VUV8"/>
<comment type="function">
    <text evidence="21">Repair polymerase that plays a key role in base-excision repair. During this process, the damaged base is excised by specific DNA glycosylases, the DNA backbone is nicked at the abasic site by an apurinic/apyrimidic (AP) endonuclease, and POLB removes 5'-deoxyribose-phosphate from the preincised AP site acting as a 5'-deoxyribose-phosphate lyase (5'-dRP lyase); through its DNA polymerase activity, it adds one nucleotide to the 3' end of the arising single-nucleotide gap. Conducts 'gap-filling' DNA synthesis in a stepwise distributive fashion rather than in a processive fashion as for other DNA polymerases. It is also able to cleave sugar-phosphate bonds 3' to an intact AP site, acting as an AP lyase.</text>
</comment>
<keyword evidence="9" id="KW-0548">Nucleotidyltransferase</keyword>
<gene>
    <name evidence="27" type="ORF">PCANC_03593</name>
</gene>
<feature type="region of interest" description="Disordered" evidence="24">
    <location>
        <begin position="82"/>
        <end position="103"/>
    </location>
</feature>
<dbReference type="Proteomes" id="UP000235388">
    <property type="component" value="Unassembled WGS sequence"/>
</dbReference>
<evidence type="ECO:0000256" key="8">
    <source>
        <dbReference type="ARBA" id="ARBA00022679"/>
    </source>
</evidence>
<comment type="subcellular location">
    <subcellularLocation>
        <location evidence="2">Cytoplasm</location>
    </subcellularLocation>
</comment>
<keyword evidence="10" id="KW-0235">DNA replication</keyword>
<dbReference type="InterPro" id="IPR018944">
    <property type="entry name" value="DNA_pol_lambd_fingers_domain"/>
</dbReference>
<dbReference type="GO" id="GO:0006303">
    <property type="term" value="P:double-strand break repair via nonhomologous end joining"/>
    <property type="evidence" value="ECO:0007669"/>
    <property type="project" value="TreeGrafter"/>
</dbReference>
<dbReference type="GO" id="GO:0140078">
    <property type="term" value="F:class I DNA-(apurinic or apyrimidinic site) endonuclease activity"/>
    <property type="evidence" value="ECO:0007669"/>
    <property type="project" value="UniProtKB-EC"/>
</dbReference>
<name>A0A2N5VUV8_9BASI</name>
<dbReference type="Gene3D" id="3.30.210.10">
    <property type="entry name" value="DNA polymerase, thumb domain"/>
    <property type="match status" value="1"/>
</dbReference>
<dbReference type="OrthoDB" id="2501940at2759"/>
<keyword evidence="11" id="KW-0227">DNA damage</keyword>
<feature type="domain" description="Helix-hairpin-helix DNA-binding motif class 1" evidence="25">
    <location>
        <begin position="622"/>
        <end position="641"/>
    </location>
</feature>
<comment type="catalytic activity">
    <reaction evidence="20">
        <text>a 5'-end 2'-deoxyribose-2'-deoxyribonucleotide-DNA = (2E,4S)-4-hydroxypenten-2-al-5-phosphate + a 5'-end 5'-phospho-2'-deoxyribonucleoside-DNA + H(+)</text>
        <dbReference type="Rhea" id="RHEA:76255"/>
        <dbReference type="Rhea" id="RHEA-COMP:13180"/>
        <dbReference type="Rhea" id="RHEA-COMP:18657"/>
        <dbReference type="ChEBI" id="CHEBI:15378"/>
        <dbReference type="ChEBI" id="CHEBI:136412"/>
        <dbReference type="ChEBI" id="CHEBI:195194"/>
        <dbReference type="ChEBI" id="CHEBI:195195"/>
    </reaction>
</comment>
<keyword evidence="12" id="KW-0832">Ubl conjugation</keyword>
<evidence type="ECO:0000256" key="15">
    <source>
        <dbReference type="ARBA" id="ARBA00023204"/>
    </source>
</evidence>
<keyword evidence="13" id="KW-0239">DNA-directed DNA polymerase</keyword>
<evidence type="ECO:0000256" key="13">
    <source>
        <dbReference type="ARBA" id="ARBA00022932"/>
    </source>
</evidence>
<dbReference type="PANTHER" id="PTHR11276">
    <property type="entry name" value="DNA POLYMERASE TYPE-X FAMILY MEMBER"/>
    <property type="match status" value="1"/>
</dbReference>
<dbReference type="SUPFAM" id="SSF81585">
    <property type="entry name" value="PsbU/PolX domain-like"/>
    <property type="match status" value="1"/>
</dbReference>
<dbReference type="SUPFAM" id="SSF81301">
    <property type="entry name" value="Nucleotidyltransferase"/>
    <property type="match status" value="1"/>
</dbReference>
<protein>
    <recommendedName>
        <fullName evidence="5">DNA polymerase beta</fullName>
        <ecNumber evidence="3">2.7.7.7</ecNumber>
        <ecNumber evidence="4">4.2.99.18</ecNumber>
    </recommendedName>
    <alternativeName>
        <fullName evidence="17">5'-deoxyribose-phosphate lyase</fullName>
    </alternativeName>
    <alternativeName>
        <fullName evidence="18">AP lyase</fullName>
    </alternativeName>
</protein>
<evidence type="ECO:0000256" key="12">
    <source>
        <dbReference type="ARBA" id="ARBA00022843"/>
    </source>
</evidence>
<feature type="region of interest" description="Disordered" evidence="24">
    <location>
        <begin position="1"/>
        <end position="38"/>
    </location>
</feature>
<dbReference type="GO" id="GO:0005634">
    <property type="term" value="C:nucleus"/>
    <property type="evidence" value="ECO:0007669"/>
    <property type="project" value="TreeGrafter"/>
</dbReference>
<dbReference type="PRINTS" id="PR00870">
    <property type="entry name" value="DNAPOLXBETA"/>
</dbReference>
<evidence type="ECO:0000256" key="24">
    <source>
        <dbReference type="SAM" id="MobiDB-lite"/>
    </source>
</evidence>
<dbReference type="Gene3D" id="1.10.150.20">
    <property type="entry name" value="5' to 3' exonuclease, C-terminal subdomain"/>
    <property type="match status" value="1"/>
</dbReference>
<feature type="domain" description="DNA-directed DNA polymerase X" evidence="26">
    <location>
        <begin position="574"/>
        <end position="918"/>
    </location>
</feature>
<dbReference type="InterPro" id="IPR022312">
    <property type="entry name" value="DNA_pol_X"/>
</dbReference>
<comment type="caution">
    <text evidence="27">The sequence shown here is derived from an EMBL/GenBank/DDBJ whole genome shotgun (WGS) entry which is preliminary data.</text>
</comment>
<evidence type="ECO:0000256" key="6">
    <source>
        <dbReference type="ARBA" id="ARBA00022481"/>
    </source>
</evidence>
<dbReference type="InterPro" id="IPR028207">
    <property type="entry name" value="DNA_pol_B_palm_palm"/>
</dbReference>
<dbReference type="InterPro" id="IPR036420">
    <property type="entry name" value="BRCT_dom_sf"/>
</dbReference>
<evidence type="ECO:0000256" key="9">
    <source>
        <dbReference type="ARBA" id="ARBA00022695"/>
    </source>
</evidence>
<dbReference type="EC" id="2.7.7.7" evidence="3"/>
<reference evidence="27 28" key="1">
    <citation type="submission" date="2017-11" db="EMBL/GenBank/DDBJ databases">
        <title>De novo assembly and phasing of dikaryotic genomes from two isolates of Puccinia coronata f. sp. avenae, the causal agent of oat crown rust.</title>
        <authorList>
            <person name="Miller M.E."/>
            <person name="Zhang Y."/>
            <person name="Omidvar V."/>
            <person name="Sperschneider J."/>
            <person name="Schwessinger B."/>
            <person name="Raley C."/>
            <person name="Palmer J.M."/>
            <person name="Garnica D."/>
            <person name="Upadhyaya N."/>
            <person name="Rathjen J."/>
            <person name="Taylor J.M."/>
            <person name="Park R.F."/>
            <person name="Dodds P.N."/>
            <person name="Hirsch C.D."/>
            <person name="Kianian S.F."/>
            <person name="Figueroa M."/>
        </authorList>
    </citation>
    <scope>NUCLEOTIDE SEQUENCE [LARGE SCALE GENOMIC DNA]</scope>
    <source>
        <strain evidence="27">12NC29</strain>
    </source>
</reference>
<evidence type="ECO:0000256" key="23">
    <source>
        <dbReference type="PIRSR" id="PIRSR622312-50"/>
    </source>
</evidence>